<evidence type="ECO:0000313" key="7">
    <source>
        <dbReference type="Proteomes" id="UP000887574"/>
    </source>
</evidence>
<accession>A0A915CX19</accession>
<keyword evidence="2" id="KW-0863">Zinc-finger</keyword>
<sequence>MAYQMELENTKQNLDAAQLMNSVFTPCVFNGEGVQIDQSHNQKILHNGFTFTFDKQSSDGSRNFWRCSKKHGCTARLHTDPNNNDQVIKVMNEHSHEPKMTRESRQKMVLNGIFTRENGFEEMKNQTNELEQSGDSLSLDSPTRFFRPNDSPSMPKLEPQRKWTNARKQRIFDNFTAGLLKKEPFETDPYFSRLVNAEGQRVAVICNYCNNIYSPQTGGQQAYHKRVCSQILKVRSSSAVGNGDQSDMTDYDTSTQSPVPPNSYGAEMDEPFLETKHSMSLLHAMLDTADNGAHPGEEDSSDTSSPTDQFNASEQGHGVAKRAKLVNVQTDQVTYPRVVPFVAVAPKISVSLKDVEGMPMVAKITPKRLHFSDFRRIFLIPKNHSTKRFMFKCECDDGSAEFQWLLAMEDDMELPVFRGQVVAEALQDAGNGGNKIDAIRYWTSFINSDCSTLAILALEVLSVPATSAPIERIFSQAGIATKGYRNKTKFQLLNAQLVVYCNSNIMQ</sequence>
<dbReference type="GO" id="GO:0043565">
    <property type="term" value="F:sequence-specific DNA binding"/>
    <property type="evidence" value="ECO:0007669"/>
    <property type="project" value="TreeGrafter"/>
</dbReference>
<dbReference type="GO" id="GO:0005634">
    <property type="term" value="C:nucleus"/>
    <property type="evidence" value="ECO:0007669"/>
    <property type="project" value="TreeGrafter"/>
</dbReference>
<feature type="region of interest" description="Disordered" evidence="4">
    <location>
        <begin position="289"/>
        <end position="318"/>
    </location>
</feature>
<dbReference type="InterPro" id="IPR052887">
    <property type="entry name" value="FLYWCH-type_ZF"/>
</dbReference>
<dbReference type="Pfam" id="PF05699">
    <property type="entry name" value="Dimer_Tnp_hAT"/>
    <property type="match status" value="1"/>
</dbReference>
<evidence type="ECO:0000256" key="4">
    <source>
        <dbReference type="SAM" id="MobiDB-lite"/>
    </source>
</evidence>
<dbReference type="PANTHER" id="PTHR37975">
    <property type="entry name" value="FLYWCH ZINC FINGER TRANSCRIPTION FACTOR HOMOLOG"/>
    <property type="match status" value="1"/>
</dbReference>
<dbReference type="WBParaSite" id="jg13073">
    <property type="protein sequence ID" value="jg13073"/>
    <property type="gene ID" value="jg13073"/>
</dbReference>
<feature type="compositionally biased region" description="Polar residues" evidence="4">
    <location>
        <begin position="236"/>
        <end position="257"/>
    </location>
</feature>
<evidence type="ECO:0000259" key="6">
    <source>
        <dbReference type="Pfam" id="PF05699"/>
    </source>
</evidence>
<dbReference type="Gene3D" id="2.40.240.130">
    <property type="match status" value="1"/>
</dbReference>
<dbReference type="InterPro" id="IPR008906">
    <property type="entry name" value="HATC_C_dom"/>
</dbReference>
<reference evidence="8" key="1">
    <citation type="submission" date="2022-11" db="UniProtKB">
        <authorList>
            <consortium name="WormBaseParasite"/>
        </authorList>
    </citation>
    <scope>IDENTIFICATION</scope>
</reference>
<evidence type="ECO:0000259" key="5">
    <source>
        <dbReference type="Pfam" id="PF04500"/>
    </source>
</evidence>
<feature type="region of interest" description="Disordered" evidence="4">
    <location>
        <begin position="236"/>
        <end position="268"/>
    </location>
</feature>
<dbReference type="InterPro" id="IPR029071">
    <property type="entry name" value="Ubiquitin-like_domsf"/>
</dbReference>
<keyword evidence="7" id="KW-1185">Reference proteome</keyword>
<dbReference type="SUPFAM" id="SSF53098">
    <property type="entry name" value="Ribonuclease H-like"/>
    <property type="match status" value="1"/>
</dbReference>
<dbReference type="InterPro" id="IPR038207">
    <property type="entry name" value="DIX_dom_sf"/>
</dbReference>
<feature type="domain" description="FLYWCH-type" evidence="5">
    <location>
        <begin position="38"/>
        <end position="96"/>
    </location>
</feature>
<dbReference type="Gene3D" id="2.20.25.240">
    <property type="match status" value="1"/>
</dbReference>
<protein>
    <submittedName>
        <fullName evidence="8">HAT C-terminal dimerisation domain-containing protein</fullName>
    </submittedName>
</protein>
<evidence type="ECO:0000313" key="8">
    <source>
        <dbReference type="WBParaSite" id="jg13073"/>
    </source>
</evidence>
<dbReference type="GO" id="GO:0046983">
    <property type="term" value="F:protein dimerization activity"/>
    <property type="evidence" value="ECO:0007669"/>
    <property type="project" value="InterPro"/>
</dbReference>
<dbReference type="SUPFAM" id="SSF54236">
    <property type="entry name" value="Ubiquitin-like"/>
    <property type="match status" value="1"/>
</dbReference>
<evidence type="ECO:0000256" key="1">
    <source>
        <dbReference type="ARBA" id="ARBA00022723"/>
    </source>
</evidence>
<dbReference type="AlphaFoldDB" id="A0A915CX19"/>
<dbReference type="Pfam" id="PF04500">
    <property type="entry name" value="FLYWCH"/>
    <property type="match status" value="1"/>
</dbReference>
<keyword evidence="1" id="KW-0479">Metal-binding</keyword>
<evidence type="ECO:0000256" key="3">
    <source>
        <dbReference type="ARBA" id="ARBA00022833"/>
    </source>
</evidence>
<evidence type="ECO:0000256" key="2">
    <source>
        <dbReference type="ARBA" id="ARBA00022771"/>
    </source>
</evidence>
<dbReference type="InterPro" id="IPR012337">
    <property type="entry name" value="RNaseH-like_sf"/>
</dbReference>
<dbReference type="PANTHER" id="PTHR37975:SF3">
    <property type="entry name" value="FLYWCH TRANSCRIPTION FACTOR 3"/>
    <property type="match status" value="1"/>
</dbReference>
<organism evidence="7 8">
    <name type="scientific">Ditylenchus dipsaci</name>
    <dbReference type="NCBI Taxonomy" id="166011"/>
    <lineage>
        <taxon>Eukaryota</taxon>
        <taxon>Metazoa</taxon>
        <taxon>Ecdysozoa</taxon>
        <taxon>Nematoda</taxon>
        <taxon>Chromadorea</taxon>
        <taxon>Rhabditida</taxon>
        <taxon>Tylenchina</taxon>
        <taxon>Tylenchomorpha</taxon>
        <taxon>Sphaerularioidea</taxon>
        <taxon>Anguinidae</taxon>
        <taxon>Anguininae</taxon>
        <taxon>Ditylenchus</taxon>
    </lineage>
</organism>
<dbReference type="InterPro" id="IPR007588">
    <property type="entry name" value="Znf_FLYWCH"/>
</dbReference>
<dbReference type="GO" id="GO:0003700">
    <property type="term" value="F:DNA-binding transcription factor activity"/>
    <property type="evidence" value="ECO:0007669"/>
    <property type="project" value="TreeGrafter"/>
</dbReference>
<feature type="domain" description="HAT C-terminal dimerisation" evidence="6">
    <location>
        <begin position="434"/>
        <end position="499"/>
    </location>
</feature>
<dbReference type="Proteomes" id="UP000887574">
    <property type="component" value="Unplaced"/>
</dbReference>
<name>A0A915CX19_9BILA</name>
<proteinExistence type="predicted"/>
<dbReference type="GO" id="GO:0008270">
    <property type="term" value="F:zinc ion binding"/>
    <property type="evidence" value="ECO:0007669"/>
    <property type="project" value="UniProtKB-KW"/>
</dbReference>
<dbReference type="GO" id="GO:0045892">
    <property type="term" value="P:negative regulation of DNA-templated transcription"/>
    <property type="evidence" value="ECO:0007669"/>
    <property type="project" value="TreeGrafter"/>
</dbReference>
<keyword evidence="3" id="KW-0862">Zinc</keyword>